<dbReference type="AlphaFoldDB" id="A0A8J6NEB9"/>
<feature type="signal peptide" evidence="1">
    <location>
        <begin position="1"/>
        <end position="21"/>
    </location>
</feature>
<evidence type="ECO:0000256" key="1">
    <source>
        <dbReference type="SAM" id="SignalP"/>
    </source>
</evidence>
<evidence type="ECO:0000313" key="3">
    <source>
        <dbReference type="Proteomes" id="UP000614424"/>
    </source>
</evidence>
<dbReference type="Pfam" id="PF20098">
    <property type="entry name" value="DUF6488"/>
    <property type="match status" value="1"/>
</dbReference>
<comment type="caution">
    <text evidence="2">The sequence shown here is derived from an EMBL/GenBank/DDBJ whole genome shotgun (WGS) entry which is preliminary data.</text>
</comment>
<protein>
    <recommendedName>
        <fullName evidence="4">DUF3887 domain-containing protein</fullName>
    </recommendedName>
</protein>
<dbReference type="Proteomes" id="UP000614424">
    <property type="component" value="Unassembled WGS sequence"/>
</dbReference>
<proteinExistence type="predicted"/>
<name>A0A8J6NEB9_9BACT</name>
<keyword evidence="1" id="KW-0732">Signal</keyword>
<evidence type="ECO:0008006" key="4">
    <source>
        <dbReference type="Google" id="ProtNLM"/>
    </source>
</evidence>
<evidence type="ECO:0000313" key="2">
    <source>
        <dbReference type="EMBL" id="MBC8319066.1"/>
    </source>
</evidence>
<accession>A0A8J6NEB9</accession>
<reference evidence="2 3" key="1">
    <citation type="submission" date="2020-08" db="EMBL/GenBank/DDBJ databases">
        <title>Bridging the membrane lipid divide: bacteria of the FCB group superphylum have the potential to synthesize archaeal ether lipids.</title>
        <authorList>
            <person name="Villanueva L."/>
            <person name="Von Meijenfeldt F.A.B."/>
            <person name="Westbye A.B."/>
            <person name="Yadav S."/>
            <person name="Hopmans E.C."/>
            <person name="Dutilh B.E."/>
            <person name="Sinninghe Damste J.S."/>
        </authorList>
    </citation>
    <scope>NUCLEOTIDE SEQUENCE [LARGE SCALE GENOMIC DNA]</scope>
    <source>
        <strain evidence="2">NIOZ-UU47</strain>
    </source>
</reference>
<gene>
    <name evidence="2" type="ORF">H8E41_14320</name>
</gene>
<dbReference type="EMBL" id="JACNJZ010000221">
    <property type="protein sequence ID" value="MBC8319066.1"/>
    <property type="molecule type" value="Genomic_DNA"/>
</dbReference>
<feature type="chain" id="PRO_5035160041" description="DUF3887 domain-containing protein" evidence="1">
    <location>
        <begin position="22"/>
        <end position="112"/>
    </location>
</feature>
<dbReference type="InterPro" id="IPR045503">
    <property type="entry name" value="DUF6488"/>
</dbReference>
<organism evidence="2 3">
    <name type="scientific">Candidatus Desulfobia pelagia</name>
    <dbReference type="NCBI Taxonomy" id="2841692"/>
    <lineage>
        <taxon>Bacteria</taxon>
        <taxon>Pseudomonadati</taxon>
        <taxon>Thermodesulfobacteriota</taxon>
        <taxon>Desulfobulbia</taxon>
        <taxon>Desulfobulbales</taxon>
        <taxon>Desulfobulbaceae</taxon>
        <taxon>Candidatus Desulfobia</taxon>
    </lineage>
</organism>
<sequence>MRRFILYLLSALVFSVTSAYAGGNHSHGPFEPIEKEQVLTYASDIVAAIAEQGELDASWADVKPTEAINKNLSGPKWVISFNNSKVADQEKKTLYVFLSLDGQYLGANFSGN</sequence>